<dbReference type="KEGG" id="dpx:DAPPUDRAFT_337083"/>
<accession>E9I0Y5</accession>
<reference evidence="2 3" key="1">
    <citation type="journal article" date="2011" name="Science">
        <title>The ecoresponsive genome of Daphnia pulex.</title>
        <authorList>
            <person name="Colbourne J.K."/>
            <person name="Pfrender M.E."/>
            <person name="Gilbert D."/>
            <person name="Thomas W.K."/>
            <person name="Tucker A."/>
            <person name="Oakley T.H."/>
            <person name="Tokishita S."/>
            <person name="Aerts A."/>
            <person name="Arnold G.J."/>
            <person name="Basu M.K."/>
            <person name="Bauer D.J."/>
            <person name="Caceres C.E."/>
            <person name="Carmel L."/>
            <person name="Casola C."/>
            <person name="Choi J.H."/>
            <person name="Detter J.C."/>
            <person name="Dong Q."/>
            <person name="Dusheyko S."/>
            <person name="Eads B.D."/>
            <person name="Frohlich T."/>
            <person name="Geiler-Samerotte K.A."/>
            <person name="Gerlach D."/>
            <person name="Hatcher P."/>
            <person name="Jogdeo S."/>
            <person name="Krijgsveld J."/>
            <person name="Kriventseva E.V."/>
            <person name="Kultz D."/>
            <person name="Laforsch C."/>
            <person name="Lindquist E."/>
            <person name="Lopez J."/>
            <person name="Manak J.R."/>
            <person name="Muller J."/>
            <person name="Pangilinan J."/>
            <person name="Patwardhan R.P."/>
            <person name="Pitluck S."/>
            <person name="Pritham E.J."/>
            <person name="Rechtsteiner A."/>
            <person name="Rho M."/>
            <person name="Rogozin I.B."/>
            <person name="Sakarya O."/>
            <person name="Salamov A."/>
            <person name="Schaack S."/>
            <person name="Shapiro H."/>
            <person name="Shiga Y."/>
            <person name="Skalitzky C."/>
            <person name="Smith Z."/>
            <person name="Souvorov A."/>
            <person name="Sung W."/>
            <person name="Tang Z."/>
            <person name="Tsuchiya D."/>
            <person name="Tu H."/>
            <person name="Vos H."/>
            <person name="Wang M."/>
            <person name="Wolf Y.I."/>
            <person name="Yamagata H."/>
            <person name="Yamada T."/>
            <person name="Ye Y."/>
            <person name="Shaw J.R."/>
            <person name="Andrews J."/>
            <person name="Crease T.J."/>
            <person name="Tang H."/>
            <person name="Lucas S.M."/>
            <person name="Robertson H.M."/>
            <person name="Bork P."/>
            <person name="Koonin E.V."/>
            <person name="Zdobnov E.M."/>
            <person name="Grigoriev I.V."/>
            <person name="Lynch M."/>
            <person name="Boore J.L."/>
        </authorList>
    </citation>
    <scope>NUCLEOTIDE SEQUENCE [LARGE SCALE GENOMIC DNA]</scope>
</reference>
<dbReference type="EMBL" id="GL733655">
    <property type="protein sequence ID" value="EFX62344.1"/>
    <property type="molecule type" value="Genomic_DNA"/>
</dbReference>
<dbReference type="Proteomes" id="UP000000305">
    <property type="component" value="Unassembled WGS sequence"/>
</dbReference>
<evidence type="ECO:0000256" key="1">
    <source>
        <dbReference type="SAM" id="MobiDB-lite"/>
    </source>
</evidence>
<gene>
    <name evidence="2" type="ORF">DAPPUDRAFT_337083</name>
</gene>
<dbReference type="HOGENOM" id="CLU_2815008_0_0_1"/>
<evidence type="ECO:0000313" key="3">
    <source>
        <dbReference type="Proteomes" id="UP000000305"/>
    </source>
</evidence>
<dbReference type="InParanoid" id="E9I0Y5"/>
<name>E9I0Y5_DAPPU</name>
<proteinExistence type="predicted"/>
<organism evidence="2 3">
    <name type="scientific">Daphnia pulex</name>
    <name type="common">Water flea</name>
    <dbReference type="NCBI Taxonomy" id="6669"/>
    <lineage>
        <taxon>Eukaryota</taxon>
        <taxon>Metazoa</taxon>
        <taxon>Ecdysozoa</taxon>
        <taxon>Arthropoda</taxon>
        <taxon>Crustacea</taxon>
        <taxon>Branchiopoda</taxon>
        <taxon>Diplostraca</taxon>
        <taxon>Cladocera</taxon>
        <taxon>Anomopoda</taxon>
        <taxon>Daphniidae</taxon>
        <taxon>Daphnia</taxon>
    </lineage>
</organism>
<feature type="compositionally biased region" description="Basic and acidic residues" evidence="1">
    <location>
        <begin position="49"/>
        <end position="58"/>
    </location>
</feature>
<keyword evidence="3" id="KW-1185">Reference proteome</keyword>
<dbReference type="AlphaFoldDB" id="E9I0Y5"/>
<evidence type="ECO:0000313" key="2">
    <source>
        <dbReference type="EMBL" id="EFX62344.1"/>
    </source>
</evidence>
<feature type="region of interest" description="Disordered" evidence="1">
    <location>
        <begin position="1"/>
        <end position="67"/>
    </location>
</feature>
<sequence length="67" mass="7730">MVWRDEFCPDLEDPIILPDPPVPTDVEDQATDEIREEHVSNPTAEQEDADTRIGDRNMEQLAPFHGW</sequence>
<protein>
    <submittedName>
        <fullName evidence="2">Uncharacterized protein</fullName>
    </submittedName>
</protein>